<dbReference type="Proteomes" id="UP000219369">
    <property type="component" value="Unassembled WGS sequence"/>
</dbReference>
<dbReference type="EMBL" id="FMJY01000010">
    <property type="protein sequence ID" value="SCO91823.1"/>
    <property type="molecule type" value="Genomic_DNA"/>
</dbReference>
<gene>
    <name evidence="2" type="ORF">FRV6_15951</name>
</gene>
<name>A0A2H3TT67_FUSOX</name>
<proteinExistence type="predicted"/>
<protein>
    <submittedName>
        <fullName evidence="2">Uncharacterized protein</fullName>
    </submittedName>
</protein>
<evidence type="ECO:0000313" key="3">
    <source>
        <dbReference type="Proteomes" id="UP000219369"/>
    </source>
</evidence>
<accession>A0A2H3TT67</accession>
<feature type="region of interest" description="Disordered" evidence="1">
    <location>
        <begin position="134"/>
        <end position="162"/>
    </location>
</feature>
<dbReference type="OrthoDB" id="4990216at2759"/>
<dbReference type="AlphaFoldDB" id="A0A2H3TT67"/>
<sequence length="162" mass="18977">MTYLVDFFNAHDPLKQSTIYKTLERVDKGFKKPNAFRLIISRNTVERNLVFPSASDYLLGWAQTKVIPRLDAIPKLIADEAVYIIQHKSRYFDYYKLFPKQNASLEELRLRIEKDEKLELKTLAEEQRKLKAQIDAQARPRSHSKHKNKKGSFTASSIFRGF</sequence>
<dbReference type="VEuPathDB" id="FungiDB:FOIG_11605"/>
<reference evidence="3" key="1">
    <citation type="submission" date="2016-09" db="EMBL/GenBank/DDBJ databases">
        <authorList>
            <person name="Guldener U."/>
        </authorList>
    </citation>
    <scope>NUCLEOTIDE SEQUENCE [LARGE SCALE GENOMIC DNA]</scope>
    <source>
        <strain evidence="3">V64-1</strain>
    </source>
</reference>
<feature type="compositionally biased region" description="Basic residues" evidence="1">
    <location>
        <begin position="140"/>
        <end position="150"/>
    </location>
</feature>
<evidence type="ECO:0000256" key="1">
    <source>
        <dbReference type="SAM" id="MobiDB-lite"/>
    </source>
</evidence>
<feature type="compositionally biased region" description="Polar residues" evidence="1">
    <location>
        <begin position="151"/>
        <end position="162"/>
    </location>
</feature>
<evidence type="ECO:0000313" key="2">
    <source>
        <dbReference type="EMBL" id="SCO91823.1"/>
    </source>
</evidence>
<organism evidence="2 3">
    <name type="scientific">Fusarium oxysporum</name>
    <name type="common">Fusarium vascular wilt</name>
    <dbReference type="NCBI Taxonomy" id="5507"/>
    <lineage>
        <taxon>Eukaryota</taxon>
        <taxon>Fungi</taxon>
        <taxon>Dikarya</taxon>
        <taxon>Ascomycota</taxon>
        <taxon>Pezizomycotina</taxon>
        <taxon>Sordariomycetes</taxon>
        <taxon>Hypocreomycetidae</taxon>
        <taxon>Hypocreales</taxon>
        <taxon>Nectriaceae</taxon>
        <taxon>Fusarium</taxon>
        <taxon>Fusarium oxysporum species complex</taxon>
    </lineage>
</organism>